<dbReference type="EMBL" id="LAZR01021779">
    <property type="protein sequence ID" value="KKL84166.1"/>
    <property type="molecule type" value="Genomic_DNA"/>
</dbReference>
<organism evidence="1">
    <name type="scientific">marine sediment metagenome</name>
    <dbReference type="NCBI Taxonomy" id="412755"/>
    <lineage>
        <taxon>unclassified sequences</taxon>
        <taxon>metagenomes</taxon>
        <taxon>ecological metagenomes</taxon>
    </lineage>
</organism>
<evidence type="ECO:0000313" key="1">
    <source>
        <dbReference type="EMBL" id="KKL84166.1"/>
    </source>
</evidence>
<gene>
    <name evidence="1" type="ORF">LCGC14_1967480</name>
</gene>
<sequence length="82" mass="9051">MIQASPIDIDAVVKKYENDIIKAAGIPIDTDAVIKDKLLHDICMEIGSPIFIGEVEEKIGAFAAATLRDLRDRINEVLEKKT</sequence>
<protein>
    <submittedName>
        <fullName evidence="1">Uncharacterized protein</fullName>
    </submittedName>
</protein>
<reference evidence="1" key="1">
    <citation type="journal article" date="2015" name="Nature">
        <title>Complex archaea that bridge the gap between prokaryotes and eukaryotes.</title>
        <authorList>
            <person name="Spang A."/>
            <person name="Saw J.H."/>
            <person name="Jorgensen S.L."/>
            <person name="Zaremba-Niedzwiedzka K."/>
            <person name="Martijn J."/>
            <person name="Lind A.E."/>
            <person name="van Eijk R."/>
            <person name="Schleper C."/>
            <person name="Guy L."/>
            <person name="Ettema T.J."/>
        </authorList>
    </citation>
    <scope>NUCLEOTIDE SEQUENCE</scope>
</reference>
<proteinExistence type="predicted"/>
<accession>A0A0F9G104</accession>
<name>A0A0F9G104_9ZZZZ</name>
<comment type="caution">
    <text evidence="1">The sequence shown here is derived from an EMBL/GenBank/DDBJ whole genome shotgun (WGS) entry which is preliminary data.</text>
</comment>
<dbReference type="AlphaFoldDB" id="A0A0F9G104"/>